<dbReference type="GO" id="GO:0009699">
    <property type="term" value="P:phenylpropanoid biosynthetic process"/>
    <property type="evidence" value="ECO:0007669"/>
    <property type="project" value="UniProtKB-ARBA"/>
</dbReference>
<proteinExistence type="inferred from homology"/>
<reference evidence="5 6" key="1">
    <citation type="submission" date="2021-09" db="EMBL/GenBank/DDBJ databases">
        <title>Genomic insights and catalytic innovation underlie evolution of tropane alkaloids biosynthesis.</title>
        <authorList>
            <person name="Wang Y.-J."/>
            <person name="Tian T."/>
            <person name="Huang J.-P."/>
            <person name="Huang S.-X."/>
        </authorList>
    </citation>
    <scope>NUCLEOTIDE SEQUENCE [LARGE SCALE GENOMIC DNA]</scope>
    <source>
        <strain evidence="5">KIB-2018</strain>
        <tissue evidence="5">Leaf</tissue>
    </source>
</reference>
<dbReference type="AlphaFoldDB" id="A0AAV8T047"/>
<dbReference type="InterPro" id="IPR004265">
    <property type="entry name" value="Dirigent"/>
</dbReference>
<keyword evidence="6" id="KW-1185">Reference proteome</keyword>
<feature type="signal peptide" evidence="4">
    <location>
        <begin position="1"/>
        <end position="33"/>
    </location>
</feature>
<organism evidence="5 6">
    <name type="scientific">Erythroxylum novogranatense</name>
    <dbReference type="NCBI Taxonomy" id="1862640"/>
    <lineage>
        <taxon>Eukaryota</taxon>
        <taxon>Viridiplantae</taxon>
        <taxon>Streptophyta</taxon>
        <taxon>Embryophyta</taxon>
        <taxon>Tracheophyta</taxon>
        <taxon>Spermatophyta</taxon>
        <taxon>Magnoliopsida</taxon>
        <taxon>eudicotyledons</taxon>
        <taxon>Gunneridae</taxon>
        <taxon>Pentapetalae</taxon>
        <taxon>rosids</taxon>
        <taxon>fabids</taxon>
        <taxon>Malpighiales</taxon>
        <taxon>Erythroxylaceae</taxon>
        <taxon>Erythroxylum</taxon>
    </lineage>
</organism>
<dbReference type="Proteomes" id="UP001159364">
    <property type="component" value="Linkage Group LG07"/>
</dbReference>
<dbReference type="EMBL" id="JAIWQS010000007">
    <property type="protein sequence ID" value="KAJ8760116.1"/>
    <property type="molecule type" value="Genomic_DNA"/>
</dbReference>
<dbReference type="PANTHER" id="PTHR21495">
    <property type="entry name" value="NUCLEOPORIN-RELATED"/>
    <property type="match status" value="1"/>
</dbReference>
<comment type="subunit">
    <text evidence="2 4">Homodimer.</text>
</comment>
<evidence type="ECO:0000256" key="2">
    <source>
        <dbReference type="ARBA" id="ARBA00011738"/>
    </source>
</evidence>
<evidence type="ECO:0000313" key="6">
    <source>
        <dbReference type="Proteomes" id="UP001159364"/>
    </source>
</evidence>
<comment type="caution">
    <text evidence="5">The sequence shown here is derived from an EMBL/GenBank/DDBJ whole genome shotgun (WGS) entry which is preliminary data.</text>
</comment>
<sequence length="199" mass="21518">MEAMSRTLLLQVMASHFIILALLSSSAITQLSASSSHEYVQTLDPKLMGLKEEKLTHFKLYLHDIYSGKQPSAIPIVASPLNNTIGFGFLSMIDDPLTVAHQASSKLTGKAQGFYGQASQEGAGLIMVMNFVFTEGKYNGSTIAILGKNAAMSKVREMPVVGGSGVFRFARGYVQASTYSFNQTSGDAIVGYDVYVLHY</sequence>
<comment type="function">
    <text evidence="4">Dirigent proteins impart stereoselectivity on the phenoxy radical-coupling reaction, yielding optically active lignans from two molecules of coniferyl alcohol in the biosynthesis of lignans, flavonolignans, and alkaloids and thus plays a central role in plant secondary metabolism.</text>
</comment>
<gene>
    <name evidence="5" type="ORF">K2173_010972</name>
</gene>
<dbReference type="InterPro" id="IPR044859">
    <property type="entry name" value="Allene_oxi_cyc_Dirigent"/>
</dbReference>
<accession>A0AAV8T047</accession>
<feature type="chain" id="PRO_5043091020" description="Dirigent protein" evidence="4">
    <location>
        <begin position="34"/>
        <end position="199"/>
    </location>
</feature>
<name>A0AAV8T047_9ROSI</name>
<keyword evidence="4" id="KW-0732">Signal</keyword>
<dbReference type="Pfam" id="PF03018">
    <property type="entry name" value="Dirigent"/>
    <property type="match status" value="1"/>
</dbReference>
<comment type="similarity">
    <text evidence="1 4">Belongs to the plant dirigent protein family.</text>
</comment>
<evidence type="ECO:0000256" key="3">
    <source>
        <dbReference type="ARBA" id="ARBA00022525"/>
    </source>
</evidence>
<evidence type="ECO:0000256" key="1">
    <source>
        <dbReference type="ARBA" id="ARBA00010746"/>
    </source>
</evidence>
<evidence type="ECO:0000313" key="5">
    <source>
        <dbReference type="EMBL" id="KAJ8760116.1"/>
    </source>
</evidence>
<keyword evidence="4" id="KW-0052">Apoplast</keyword>
<keyword evidence="3 4" id="KW-0964">Secreted</keyword>
<dbReference type="GO" id="GO:0048046">
    <property type="term" value="C:apoplast"/>
    <property type="evidence" value="ECO:0007669"/>
    <property type="project" value="UniProtKB-SubCell"/>
</dbReference>
<protein>
    <recommendedName>
        <fullName evidence="4">Dirigent protein</fullName>
    </recommendedName>
</protein>
<dbReference type="Gene3D" id="2.40.480.10">
    <property type="entry name" value="Allene oxide cyclase-like"/>
    <property type="match status" value="1"/>
</dbReference>
<comment type="subcellular location">
    <subcellularLocation>
        <location evidence="4">Secreted</location>
        <location evidence="4">Extracellular space</location>
        <location evidence="4">Apoplast</location>
    </subcellularLocation>
</comment>
<evidence type="ECO:0000256" key="4">
    <source>
        <dbReference type="RuleBase" id="RU363099"/>
    </source>
</evidence>